<dbReference type="Gene3D" id="1.10.3210.10">
    <property type="entry name" value="Hypothetical protein af1432"/>
    <property type="match status" value="1"/>
</dbReference>
<dbReference type="EMBL" id="FOGJ01000003">
    <property type="protein sequence ID" value="SER24104.1"/>
    <property type="molecule type" value="Genomic_DNA"/>
</dbReference>
<organism evidence="2 3">
    <name type="scientific">Butyrivibrio fibrisolvens</name>
    <dbReference type="NCBI Taxonomy" id="831"/>
    <lineage>
        <taxon>Bacteria</taxon>
        <taxon>Bacillati</taxon>
        <taxon>Bacillota</taxon>
        <taxon>Clostridia</taxon>
        <taxon>Lachnospirales</taxon>
        <taxon>Lachnospiraceae</taxon>
        <taxon>Butyrivibrio</taxon>
    </lineage>
</organism>
<proteinExistence type="predicted"/>
<dbReference type="CDD" id="cd00077">
    <property type="entry name" value="HDc"/>
    <property type="match status" value="1"/>
</dbReference>
<dbReference type="RefSeq" id="WP_027218487.1">
    <property type="nucleotide sequence ID" value="NZ_FOGJ01000003.1"/>
</dbReference>
<dbReference type="Proteomes" id="UP000182584">
    <property type="component" value="Unassembled WGS sequence"/>
</dbReference>
<name>A0A1H9MK64_BUTFI</name>
<evidence type="ECO:0000313" key="3">
    <source>
        <dbReference type="Proteomes" id="UP000182584"/>
    </source>
</evidence>
<evidence type="ECO:0000313" key="2">
    <source>
        <dbReference type="EMBL" id="SER24104.1"/>
    </source>
</evidence>
<dbReference type="SMART" id="SM00471">
    <property type="entry name" value="HDc"/>
    <property type="match status" value="1"/>
</dbReference>
<protein>
    <submittedName>
        <fullName evidence="2">HD domain-containing protein</fullName>
    </submittedName>
</protein>
<sequence>MRFVKIDNMKAGMRLARPVYSKNGILLYDRNSKINESGIASIKNFGLMGMFILEPAEPVPPMTQADIDFERFQTMNVYAIKQELELIVSKETLSKTQFIVADIIQNYGHLDSKINFSQDLRTKEDHIFRHTLSVAMLCAMIANKLNTSPIDQMKVVTAAVIHELGKILFISDNPSFSGESSDIPEDYMTKGFNLIESLYSDSPDIKRICVQAHGSKQKPNPNAILGAKILLVANAYDRMTAMQNAGEPASEVTAIRTLLHENVYDKKIVDALIDSVNILSCGITVELNNHEKALVLAENKDDIFRPTILTFKDNTILDLADWHNRDIEITDVQKTMDNRYVFDVAAITSCGLSTDFEVEIPDFVEAPPILE</sequence>
<dbReference type="Pfam" id="PF01966">
    <property type="entry name" value="HD"/>
    <property type="match status" value="1"/>
</dbReference>
<accession>A0A1H9MK64</accession>
<reference evidence="2 3" key="1">
    <citation type="submission" date="2016-10" db="EMBL/GenBank/DDBJ databases">
        <authorList>
            <person name="de Groot N.N."/>
        </authorList>
    </citation>
    <scope>NUCLEOTIDE SEQUENCE [LARGE SCALE GENOMIC DNA]</scope>
    <source>
        <strain evidence="2 3">AR40</strain>
    </source>
</reference>
<dbReference type="eggNOG" id="COG2206">
    <property type="taxonomic scope" value="Bacteria"/>
</dbReference>
<evidence type="ECO:0000259" key="1">
    <source>
        <dbReference type="SMART" id="SM00471"/>
    </source>
</evidence>
<dbReference type="SUPFAM" id="SSF109604">
    <property type="entry name" value="HD-domain/PDEase-like"/>
    <property type="match status" value="1"/>
</dbReference>
<feature type="domain" description="HD/PDEase" evidence="1">
    <location>
        <begin position="123"/>
        <end position="248"/>
    </location>
</feature>
<dbReference type="InterPro" id="IPR003607">
    <property type="entry name" value="HD/PDEase_dom"/>
</dbReference>
<dbReference type="InterPro" id="IPR006674">
    <property type="entry name" value="HD_domain"/>
</dbReference>
<gene>
    <name evidence="2" type="ORF">SAMN04487884_103138</name>
</gene>
<dbReference type="AlphaFoldDB" id="A0A1H9MK64"/>